<accession>A0A219YCN1</accession>
<organism evidence="2 3">
    <name type="scientific">Aeromonas phage 65.2</name>
    <dbReference type="NCBI Taxonomy" id="1932896"/>
    <lineage>
        <taxon>Viruses</taxon>
        <taxon>Duplodnaviria</taxon>
        <taxon>Heunggongvirae</taxon>
        <taxon>Uroviricota</taxon>
        <taxon>Caudoviricetes</taxon>
        <taxon>Pantevenvirales</taxon>
        <taxon>Straboviridae</taxon>
        <taxon>Emmerichvirinae</taxon>
        <taxon>Ishigurovirus</taxon>
        <taxon>Ishigurovirus osborne</taxon>
    </lineage>
</organism>
<sequence>MQYDHLQDNMSLLTKEEIAWAIKKGVIQVHCAGNIRHMMDMEDPESTIQDLRARIRELEIRLENEINDRLWRDL</sequence>
<evidence type="ECO:0000256" key="1">
    <source>
        <dbReference type="SAM" id="Coils"/>
    </source>
</evidence>
<dbReference type="EMBL" id="KY290955">
    <property type="protein sequence ID" value="APU01771.1"/>
    <property type="molecule type" value="Genomic_DNA"/>
</dbReference>
<evidence type="ECO:0000313" key="3">
    <source>
        <dbReference type="Proteomes" id="UP000225215"/>
    </source>
</evidence>
<keyword evidence="1" id="KW-0175">Coiled coil</keyword>
<proteinExistence type="predicted"/>
<protein>
    <submittedName>
        <fullName evidence="2">Uncharacterized protein</fullName>
    </submittedName>
</protein>
<name>A0A219YCN1_9CAUD</name>
<evidence type="ECO:0000313" key="2">
    <source>
        <dbReference type="EMBL" id="APU01771.1"/>
    </source>
</evidence>
<dbReference type="Proteomes" id="UP000225215">
    <property type="component" value="Segment"/>
</dbReference>
<feature type="coiled-coil region" evidence="1">
    <location>
        <begin position="41"/>
        <end position="68"/>
    </location>
</feature>
<reference evidence="2 3" key="1">
    <citation type="journal article" date="2017" name="Sci. Rep.">
        <title>Characterization and diversity of phages infecting Aeromonas salmonicida subsp. salmonicida.</title>
        <authorList>
            <person name="Vincent A.T."/>
            <person name="Paquet V.E."/>
            <person name="Bernatchez A."/>
            <person name="Tremblay D.M."/>
            <person name="Moineau S."/>
            <person name="Charette S.J."/>
        </authorList>
    </citation>
    <scope>NUCLEOTIDE SEQUENCE [LARGE SCALE GENOMIC DNA]</scope>
</reference>